<keyword evidence="1" id="KW-0689">Ribosomal protein</keyword>
<dbReference type="GO" id="GO:0005840">
    <property type="term" value="C:ribosome"/>
    <property type="evidence" value="ECO:0007669"/>
    <property type="project" value="UniProtKB-KW"/>
</dbReference>
<dbReference type="Proteomes" id="UP000234904">
    <property type="component" value="Unassembled WGS sequence"/>
</dbReference>
<proteinExistence type="predicted"/>
<sequence>MRSLHKIVNATSSNLHFTRLVKYKISQFLMQNKSIWQLQHHQLKNFS</sequence>
<gene>
    <name evidence="1" type="ORF">CYJ70_01225</name>
</gene>
<protein>
    <submittedName>
        <fullName evidence="1">50S ribosomal protein L25</fullName>
    </submittedName>
</protein>
<name>A0ABX4SK83_9BIFI</name>
<evidence type="ECO:0000313" key="1">
    <source>
        <dbReference type="EMBL" id="PKZ55005.1"/>
    </source>
</evidence>
<accession>A0ABX4SK83</accession>
<dbReference type="EMBL" id="PKJE01000001">
    <property type="protein sequence ID" value="PKZ55005.1"/>
    <property type="molecule type" value="Genomic_DNA"/>
</dbReference>
<reference evidence="1 2" key="1">
    <citation type="submission" date="2017-12" db="EMBL/GenBank/DDBJ databases">
        <title>Phylogenetic diversity of female urinary microbiome.</title>
        <authorList>
            <person name="Thomas-White K."/>
            <person name="Wolfe A.J."/>
        </authorList>
    </citation>
    <scope>NUCLEOTIDE SEQUENCE [LARGE SCALE GENOMIC DNA]</scope>
    <source>
        <strain evidence="1 2">UMB0833</strain>
    </source>
</reference>
<evidence type="ECO:0000313" key="2">
    <source>
        <dbReference type="Proteomes" id="UP000234904"/>
    </source>
</evidence>
<comment type="caution">
    <text evidence="1">The sequence shown here is derived from an EMBL/GenBank/DDBJ whole genome shotgun (WGS) entry which is preliminary data.</text>
</comment>
<organism evidence="1 2">
    <name type="scientific">Gardnerella pickettii</name>
    <dbReference type="NCBI Taxonomy" id="2914924"/>
    <lineage>
        <taxon>Bacteria</taxon>
        <taxon>Bacillati</taxon>
        <taxon>Actinomycetota</taxon>
        <taxon>Actinomycetes</taxon>
        <taxon>Bifidobacteriales</taxon>
        <taxon>Bifidobacteriaceae</taxon>
        <taxon>Gardnerella</taxon>
    </lineage>
</organism>
<keyword evidence="2" id="KW-1185">Reference proteome</keyword>
<keyword evidence="1" id="KW-0687">Ribonucleoprotein</keyword>